<dbReference type="AlphaFoldDB" id="A0AAU9MIX8"/>
<evidence type="ECO:0000313" key="2">
    <source>
        <dbReference type="Proteomes" id="UP001157418"/>
    </source>
</evidence>
<dbReference type="EMBL" id="CAKMRJ010002223">
    <property type="protein sequence ID" value="CAH1426442.1"/>
    <property type="molecule type" value="Genomic_DNA"/>
</dbReference>
<accession>A0AAU9MIX8</accession>
<dbReference type="Proteomes" id="UP001157418">
    <property type="component" value="Unassembled WGS sequence"/>
</dbReference>
<gene>
    <name evidence="1" type="ORF">LVIROSA_LOCUS13521</name>
</gene>
<reference evidence="1 2" key="1">
    <citation type="submission" date="2022-01" db="EMBL/GenBank/DDBJ databases">
        <authorList>
            <person name="Xiong W."/>
            <person name="Schranz E."/>
        </authorList>
    </citation>
    <scope>NUCLEOTIDE SEQUENCE [LARGE SCALE GENOMIC DNA]</scope>
</reference>
<keyword evidence="2" id="KW-1185">Reference proteome</keyword>
<organism evidence="1 2">
    <name type="scientific">Lactuca virosa</name>
    <dbReference type="NCBI Taxonomy" id="75947"/>
    <lineage>
        <taxon>Eukaryota</taxon>
        <taxon>Viridiplantae</taxon>
        <taxon>Streptophyta</taxon>
        <taxon>Embryophyta</taxon>
        <taxon>Tracheophyta</taxon>
        <taxon>Spermatophyta</taxon>
        <taxon>Magnoliopsida</taxon>
        <taxon>eudicotyledons</taxon>
        <taxon>Gunneridae</taxon>
        <taxon>Pentapetalae</taxon>
        <taxon>asterids</taxon>
        <taxon>campanulids</taxon>
        <taxon>Asterales</taxon>
        <taxon>Asteraceae</taxon>
        <taxon>Cichorioideae</taxon>
        <taxon>Cichorieae</taxon>
        <taxon>Lactucinae</taxon>
        <taxon>Lactuca</taxon>
    </lineage>
</organism>
<protein>
    <submittedName>
        <fullName evidence="1">Uncharacterized protein</fullName>
    </submittedName>
</protein>
<name>A0AAU9MIX8_9ASTR</name>
<evidence type="ECO:0000313" key="1">
    <source>
        <dbReference type="EMBL" id="CAH1426442.1"/>
    </source>
</evidence>
<comment type="caution">
    <text evidence="1">The sequence shown here is derived from an EMBL/GenBank/DDBJ whole genome shotgun (WGS) entry which is preliminary data.</text>
</comment>
<proteinExistence type="predicted"/>
<sequence>MWPSTDFIPPLPPLKRRISGRLTIKRRRDASEWMGKHTILKAGKKVSCSICKEKGQKKATCSQVIGGGDDEVMVDARDALEMSSQDEQVVGVNGRGEGVMANARLCQIHHAEPSNKRKKSERIIKMKLAKKVGGEGSSPAEAMELD</sequence>